<dbReference type="Proteomes" id="UP000055045">
    <property type="component" value="Unassembled WGS sequence"/>
</dbReference>
<protein>
    <submittedName>
        <fullName evidence="1">Uncharacterized protein</fullName>
    </submittedName>
</protein>
<accession>A0A124GQU0</accession>
<name>A0A124GQU0_PENFR</name>
<evidence type="ECO:0000313" key="1">
    <source>
        <dbReference type="EMBL" id="KUM59212.1"/>
    </source>
</evidence>
<keyword evidence="2" id="KW-1185">Reference proteome</keyword>
<sequence>MHPYASIWISMDSGANARHLIGKSIIPAVSYVPNACIPPPQPGNDRTLSAILRFIRDLTVGGRRGQYGRWNTPTSDEIHALIKLPLGH</sequence>
<dbReference type="EMBL" id="LLXE01000236">
    <property type="protein sequence ID" value="KUM59212.1"/>
    <property type="molecule type" value="Genomic_DNA"/>
</dbReference>
<organism evidence="1 2">
    <name type="scientific">Penicillium freii</name>
    <dbReference type="NCBI Taxonomy" id="48697"/>
    <lineage>
        <taxon>Eukaryota</taxon>
        <taxon>Fungi</taxon>
        <taxon>Dikarya</taxon>
        <taxon>Ascomycota</taxon>
        <taxon>Pezizomycotina</taxon>
        <taxon>Eurotiomycetes</taxon>
        <taxon>Eurotiomycetidae</taxon>
        <taxon>Eurotiales</taxon>
        <taxon>Aspergillaceae</taxon>
        <taxon>Penicillium</taxon>
    </lineage>
</organism>
<reference evidence="1 2" key="1">
    <citation type="submission" date="2015-10" db="EMBL/GenBank/DDBJ databases">
        <title>Genome sequencing of Penicillium freii.</title>
        <authorList>
            <person name="Nguyen H.D."/>
            <person name="Visagie C.M."/>
            <person name="Seifert K.A."/>
        </authorList>
    </citation>
    <scope>NUCLEOTIDE SEQUENCE [LARGE SCALE GENOMIC DNA]</scope>
    <source>
        <strain evidence="1 2">DAOM 242723</strain>
    </source>
</reference>
<gene>
    <name evidence="1" type="ORF">ACN42_g7930</name>
</gene>
<evidence type="ECO:0000313" key="2">
    <source>
        <dbReference type="Proteomes" id="UP000055045"/>
    </source>
</evidence>
<comment type="caution">
    <text evidence="1">The sequence shown here is derived from an EMBL/GenBank/DDBJ whole genome shotgun (WGS) entry which is preliminary data.</text>
</comment>
<proteinExistence type="predicted"/>
<dbReference type="AlphaFoldDB" id="A0A124GQU0"/>